<dbReference type="Proteomes" id="UP001218218">
    <property type="component" value="Unassembled WGS sequence"/>
</dbReference>
<dbReference type="EMBL" id="JARIHO010000104">
    <property type="protein sequence ID" value="KAJ7303656.1"/>
    <property type="molecule type" value="Genomic_DNA"/>
</dbReference>
<keyword evidence="2" id="KW-1185">Reference proteome</keyword>
<sequence>MASPEMQCKVFEPVGSLRNDLVRGFILKVGIPFKMVASCFCFSSTPQFDALLSAFKSVDGICGQAGTWENEGNRTEGCKYRAVIWRMSSEQYYDRKRAANGIQKVVSRAGEQAAERGSIATGTDTAKGAERGTDLRPEFEQQVQEQRGASTGRIGQAVDRRIALAVIPIEQVEQEESNRSVEYPRPLHIVFERNRVARYVEKIYKRAAEERQSAEGCCGQRGANVARGGRALMGISGASAVCAQMTPPLKTRLGFQNRSKISTSTLTDTRRIGDHSDIHRCKTPGFGAQNSTG</sequence>
<evidence type="ECO:0000313" key="2">
    <source>
        <dbReference type="Proteomes" id="UP001218218"/>
    </source>
</evidence>
<evidence type="ECO:0000313" key="1">
    <source>
        <dbReference type="EMBL" id="KAJ7303656.1"/>
    </source>
</evidence>
<protein>
    <submittedName>
        <fullName evidence="1">Uncharacterized protein</fullName>
    </submittedName>
</protein>
<gene>
    <name evidence="1" type="ORF">DFH08DRAFT_825751</name>
</gene>
<organism evidence="1 2">
    <name type="scientific">Mycena albidolilacea</name>
    <dbReference type="NCBI Taxonomy" id="1033008"/>
    <lineage>
        <taxon>Eukaryota</taxon>
        <taxon>Fungi</taxon>
        <taxon>Dikarya</taxon>
        <taxon>Basidiomycota</taxon>
        <taxon>Agaricomycotina</taxon>
        <taxon>Agaricomycetes</taxon>
        <taxon>Agaricomycetidae</taxon>
        <taxon>Agaricales</taxon>
        <taxon>Marasmiineae</taxon>
        <taxon>Mycenaceae</taxon>
        <taxon>Mycena</taxon>
    </lineage>
</organism>
<proteinExistence type="predicted"/>
<comment type="caution">
    <text evidence="1">The sequence shown here is derived from an EMBL/GenBank/DDBJ whole genome shotgun (WGS) entry which is preliminary data.</text>
</comment>
<dbReference type="AlphaFoldDB" id="A0AAD7E9N8"/>
<accession>A0AAD7E9N8</accession>
<reference evidence="1" key="1">
    <citation type="submission" date="2023-03" db="EMBL/GenBank/DDBJ databases">
        <title>Massive genome expansion in bonnet fungi (Mycena s.s.) driven by repeated elements and novel gene families across ecological guilds.</title>
        <authorList>
            <consortium name="Lawrence Berkeley National Laboratory"/>
            <person name="Harder C.B."/>
            <person name="Miyauchi S."/>
            <person name="Viragh M."/>
            <person name="Kuo A."/>
            <person name="Thoen E."/>
            <person name="Andreopoulos B."/>
            <person name="Lu D."/>
            <person name="Skrede I."/>
            <person name="Drula E."/>
            <person name="Henrissat B."/>
            <person name="Morin E."/>
            <person name="Kohler A."/>
            <person name="Barry K."/>
            <person name="LaButti K."/>
            <person name="Morin E."/>
            <person name="Salamov A."/>
            <person name="Lipzen A."/>
            <person name="Mereny Z."/>
            <person name="Hegedus B."/>
            <person name="Baldrian P."/>
            <person name="Stursova M."/>
            <person name="Weitz H."/>
            <person name="Taylor A."/>
            <person name="Grigoriev I.V."/>
            <person name="Nagy L.G."/>
            <person name="Martin F."/>
            <person name="Kauserud H."/>
        </authorList>
    </citation>
    <scope>NUCLEOTIDE SEQUENCE</scope>
    <source>
        <strain evidence="1">CBHHK002</strain>
    </source>
</reference>
<name>A0AAD7E9N8_9AGAR</name>